<dbReference type="Gene3D" id="1.10.10.10">
    <property type="entry name" value="Winged helix-like DNA-binding domain superfamily/Winged helix DNA-binding domain"/>
    <property type="match status" value="1"/>
</dbReference>
<evidence type="ECO:0000256" key="1">
    <source>
        <dbReference type="SAM" id="MobiDB-lite"/>
    </source>
</evidence>
<dbReference type="InterPro" id="IPR005149">
    <property type="entry name" value="Tscrpt_reg_PadR_N"/>
</dbReference>
<dbReference type="Proteomes" id="UP000198804">
    <property type="component" value="Unassembled WGS sequence"/>
</dbReference>
<dbReference type="PANTHER" id="PTHR43252:SF7">
    <property type="entry name" value="TRANSCRIPTIONAL REGULATOR YQJI"/>
    <property type="match status" value="1"/>
</dbReference>
<dbReference type="EMBL" id="FOSV01000023">
    <property type="protein sequence ID" value="SFL74336.1"/>
    <property type="molecule type" value="Genomic_DNA"/>
</dbReference>
<reference evidence="4" key="1">
    <citation type="submission" date="2016-10" db="EMBL/GenBank/DDBJ databases">
        <authorList>
            <person name="Varghese N."/>
            <person name="Submissions S."/>
        </authorList>
    </citation>
    <scope>NUCLEOTIDE SEQUENCE [LARGE SCALE GENOMIC DNA]</scope>
    <source>
        <strain evidence="4">CGMCC 1.6474</strain>
    </source>
</reference>
<keyword evidence="3" id="KW-0238">DNA-binding</keyword>
<dbReference type="SUPFAM" id="SSF46785">
    <property type="entry name" value="Winged helix' DNA-binding domain"/>
    <property type="match status" value="1"/>
</dbReference>
<dbReference type="AlphaFoldDB" id="A0A1I4K794"/>
<evidence type="ECO:0000313" key="3">
    <source>
        <dbReference type="EMBL" id="SFL74336.1"/>
    </source>
</evidence>
<dbReference type="GO" id="GO:0003677">
    <property type="term" value="F:DNA binding"/>
    <property type="evidence" value="ECO:0007669"/>
    <property type="project" value="UniProtKB-KW"/>
</dbReference>
<organism evidence="3 4">
    <name type="scientific">Methylorubrum salsuginis</name>
    <dbReference type="NCBI Taxonomy" id="414703"/>
    <lineage>
        <taxon>Bacteria</taxon>
        <taxon>Pseudomonadati</taxon>
        <taxon>Pseudomonadota</taxon>
        <taxon>Alphaproteobacteria</taxon>
        <taxon>Hyphomicrobiales</taxon>
        <taxon>Methylobacteriaceae</taxon>
        <taxon>Methylorubrum</taxon>
    </lineage>
</organism>
<sequence length="186" mass="20383">MRHAMDHGPHRGRRHGPPGWDDEGSGGFKRGPKGRRRMFDAGELRHTLLLLMEGGERHGYDLIREIEGLTGGAYAPSPGTIYPTLTLLEELGHVEARASEGSRRLFAITSEGAAHLSAHRAEAEAALERLRALAVGEAPSPADPVWRAMQNLKTVLGQRLPGQSEKAFLFEVADIIDEAARKIERL</sequence>
<gene>
    <name evidence="3" type="ORF">SAMN04488125_12320</name>
</gene>
<name>A0A1I4K794_9HYPH</name>
<feature type="domain" description="Transcription regulator PadR N-terminal" evidence="2">
    <location>
        <begin position="48"/>
        <end position="117"/>
    </location>
</feature>
<dbReference type="STRING" id="414703.SAMN04488125_12320"/>
<feature type="region of interest" description="Disordered" evidence="1">
    <location>
        <begin position="1"/>
        <end position="37"/>
    </location>
</feature>
<keyword evidence="4" id="KW-1185">Reference proteome</keyword>
<dbReference type="InterPro" id="IPR036390">
    <property type="entry name" value="WH_DNA-bd_sf"/>
</dbReference>
<accession>A0A1I4K794</accession>
<dbReference type="Pfam" id="PF03551">
    <property type="entry name" value="PadR"/>
    <property type="match status" value="1"/>
</dbReference>
<evidence type="ECO:0000313" key="4">
    <source>
        <dbReference type="Proteomes" id="UP000198804"/>
    </source>
</evidence>
<evidence type="ECO:0000259" key="2">
    <source>
        <dbReference type="Pfam" id="PF03551"/>
    </source>
</evidence>
<proteinExistence type="predicted"/>
<protein>
    <submittedName>
        <fullName evidence="3">DNA-binding transcriptional regulator, PadR family</fullName>
    </submittedName>
</protein>
<dbReference type="PANTHER" id="PTHR43252">
    <property type="entry name" value="TRANSCRIPTIONAL REGULATOR YQJI"/>
    <property type="match status" value="1"/>
</dbReference>
<dbReference type="InterPro" id="IPR036388">
    <property type="entry name" value="WH-like_DNA-bd_sf"/>
</dbReference>